<evidence type="ECO:0000313" key="4">
    <source>
        <dbReference type="Proteomes" id="UP000001449"/>
    </source>
</evidence>
<keyword evidence="1" id="KW-1133">Transmembrane helix</keyword>
<gene>
    <name evidence="3" type="ORF">THAPSDRAFT_2659</name>
</gene>
<feature type="domain" description="O-acyltransferase WSD1 C-terminal" evidence="2">
    <location>
        <begin position="339"/>
        <end position="401"/>
    </location>
</feature>
<name>B8BV02_THAPS</name>
<dbReference type="KEGG" id="tps:THAPSDRAFT_2659"/>
<dbReference type="Pfam" id="PF06974">
    <property type="entry name" value="WS_DGAT_C"/>
    <property type="match status" value="1"/>
</dbReference>
<sequence length="420" mass="46638">MTKHKHERFRCRVSESDPKYFEVIDKPFDEYVEELPHPQHPDEFKSRISNFLSSPIDVNNQLWEATLSTGPLYSSGAISRSNYVVDQDYESETVALFRSHHVLCDGVSLSAVIADVSDEGEKLNQMILDAVGKHKLHAKKIGFFHSATSLVIGVLVYWVFGSIVALSAQFLNMMVSSNPFDEFAVVESHENDTNPRSVAWKKLTTVQEAKSVVRSLSIYVKLNDLFVTLLGRALERQYSELKANGGDDVKCPSTINIVVPVHLTGGVILPHQSIGNKIGAFVAPIPFNPNEEKDSISSLRQITTILHKIKMTPAPQISWLVTALISTCAPKSVAKYAMIHWMERPVEMICAFLPLPPGIPIGLIVTSYDGEIIFSIDADKRIVPDADTFLQFMADEYEVLKHEATKGEVTGAESSESSFS</sequence>
<keyword evidence="4" id="KW-1185">Reference proteome</keyword>
<dbReference type="eggNOG" id="ENOG502S61Z">
    <property type="taxonomic scope" value="Eukaryota"/>
</dbReference>
<evidence type="ECO:0000313" key="3">
    <source>
        <dbReference type="EMBL" id="EED94850.1"/>
    </source>
</evidence>
<feature type="transmembrane region" description="Helical" evidence="1">
    <location>
        <begin position="143"/>
        <end position="168"/>
    </location>
</feature>
<dbReference type="GeneID" id="7446667"/>
<dbReference type="Proteomes" id="UP000001449">
    <property type="component" value="Chromosome 2"/>
</dbReference>
<dbReference type="InterPro" id="IPR045034">
    <property type="entry name" value="O-acyltransferase_WSD1-like"/>
</dbReference>
<dbReference type="OMA" id="ITCFSYT"/>
<accession>B8BV02</accession>
<evidence type="ECO:0000256" key="1">
    <source>
        <dbReference type="SAM" id="Phobius"/>
    </source>
</evidence>
<dbReference type="InterPro" id="IPR023213">
    <property type="entry name" value="CAT-like_dom_sf"/>
</dbReference>
<keyword evidence="1" id="KW-0812">Transmembrane</keyword>
<dbReference type="AlphaFoldDB" id="B8BV02"/>
<evidence type="ECO:0000259" key="2">
    <source>
        <dbReference type="Pfam" id="PF06974"/>
    </source>
</evidence>
<dbReference type="EMBL" id="CM000639">
    <property type="protein sequence ID" value="EED94850.1"/>
    <property type="molecule type" value="Genomic_DNA"/>
</dbReference>
<dbReference type="GO" id="GO:0008374">
    <property type="term" value="F:O-acyltransferase activity"/>
    <property type="evidence" value="ECO:0000318"/>
    <property type="project" value="GO_Central"/>
</dbReference>
<dbReference type="PANTHER" id="PTHR31650:SF1">
    <property type="entry name" value="WAX ESTER SYNTHASE_DIACYLGLYCEROL ACYLTRANSFERASE 4-RELATED"/>
    <property type="match status" value="1"/>
</dbReference>
<reference evidence="3 4" key="1">
    <citation type="journal article" date="2004" name="Science">
        <title>The genome of the diatom Thalassiosira pseudonana: ecology, evolution, and metabolism.</title>
        <authorList>
            <person name="Armbrust E.V."/>
            <person name="Berges J.A."/>
            <person name="Bowler C."/>
            <person name="Green B.R."/>
            <person name="Martinez D."/>
            <person name="Putnam N.H."/>
            <person name="Zhou S."/>
            <person name="Allen A.E."/>
            <person name="Apt K.E."/>
            <person name="Bechner M."/>
            <person name="Brzezinski M.A."/>
            <person name="Chaal B.K."/>
            <person name="Chiovitti A."/>
            <person name="Davis A.K."/>
            <person name="Demarest M.S."/>
            <person name="Detter J.C."/>
            <person name="Glavina T."/>
            <person name="Goodstein D."/>
            <person name="Hadi M.Z."/>
            <person name="Hellsten U."/>
            <person name="Hildebrand M."/>
            <person name="Jenkins B.D."/>
            <person name="Jurka J."/>
            <person name="Kapitonov V.V."/>
            <person name="Kroger N."/>
            <person name="Lau W.W."/>
            <person name="Lane T.W."/>
            <person name="Larimer F.W."/>
            <person name="Lippmeier J.C."/>
            <person name="Lucas S."/>
            <person name="Medina M."/>
            <person name="Montsant A."/>
            <person name="Obornik M."/>
            <person name="Parker M.S."/>
            <person name="Palenik B."/>
            <person name="Pazour G.J."/>
            <person name="Richardson P.M."/>
            <person name="Rynearson T.A."/>
            <person name="Saito M.A."/>
            <person name="Schwartz D.C."/>
            <person name="Thamatrakoln K."/>
            <person name="Valentin K."/>
            <person name="Vardi A."/>
            <person name="Wilkerson F.P."/>
            <person name="Rokhsar D.S."/>
        </authorList>
    </citation>
    <scope>NUCLEOTIDE SEQUENCE [LARGE SCALE GENOMIC DNA]</scope>
    <source>
        <strain evidence="3 4">CCMP1335</strain>
    </source>
</reference>
<protein>
    <recommendedName>
        <fullName evidence="2">O-acyltransferase WSD1 C-terminal domain-containing protein</fullName>
    </recommendedName>
</protein>
<dbReference type="SUPFAM" id="SSF52777">
    <property type="entry name" value="CoA-dependent acyltransferases"/>
    <property type="match status" value="1"/>
</dbReference>
<dbReference type="RefSeq" id="XP_002287407.1">
    <property type="nucleotide sequence ID" value="XM_002287371.1"/>
</dbReference>
<dbReference type="GO" id="GO:0019432">
    <property type="term" value="P:triglyceride biosynthetic process"/>
    <property type="evidence" value="ECO:0000318"/>
    <property type="project" value="GO_Central"/>
</dbReference>
<dbReference type="InParanoid" id="B8BV02"/>
<dbReference type="InterPro" id="IPR009721">
    <property type="entry name" value="O-acyltransferase_WSD1_C"/>
</dbReference>
<dbReference type="Gene3D" id="3.30.559.10">
    <property type="entry name" value="Chloramphenicol acetyltransferase-like domain"/>
    <property type="match status" value="1"/>
</dbReference>
<reference evidence="3 4" key="2">
    <citation type="journal article" date="2008" name="Nature">
        <title>The Phaeodactylum genome reveals the evolutionary history of diatom genomes.</title>
        <authorList>
            <person name="Bowler C."/>
            <person name="Allen A.E."/>
            <person name="Badger J.H."/>
            <person name="Grimwood J."/>
            <person name="Jabbari K."/>
            <person name="Kuo A."/>
            <person name="Maheswari U."/>
            <person name="Martens C."/>
            <person name="Maumus F."/>
            <person name="Otillar R.P."/>
            <person name="Rayko E."/>
            <person name="Salamov A."/>
            <person name="Vandepoele K."/>
            <person name="Beszteri B."/>
            <person name="Gruber A."/>
            <person name="Heijde M."/>
            <person name="Katinka M."/>
            <person name="Mock T."/>
            <person name="Valentin K."/>
            <person name="Verret F."/>
            <person name="Berges J.A."/>
            <person name="Brownlee C."/>
            <person name="Cadoret J.P."/>
            <person name="Chiovitti A."/>
            <person name="Choi C.J."/>
            <person name="Coesel S."/>
            <person name="De Martino A."/>
            <person name="Detter J.C."/>
            <person name="Durkin C."/>
            <person name="Falciatore A."/>
            <person name="Fournet J."/>
            <person name="Haruta M."/>
            <person name="Huysman M.J."/>
            <person name="Jenkins B.D."/>
            <person name="Jiroutova K."/>
            <person name="Jorgensen R.E."/>
            <person name="Joubert Y."/>
            <person name="Kaplan A."/>
            <person name="Kroger N."/>
            <person name="Kroth P.G."/>
            <person name="La Roche J."/>
            <person name="Lindquist E."/>
            <person name="Lommer M."/>
            <person name="Martin-Jezequel V."/>
            <person name="Lopez P.J."/>
            <person name="Lucas S."/>
            <person name="Mangogna M."/>
            <person name="McGinnis K."/>
            <person name="Medlin L.K."/>
            <person name="Montsant A."/>
            <person name="Oudot-Le Secq M.P."/>
            <person name="Napoli C."/>
            <person name="Obornik M."/>
            <person name="Parker M.S."/>
            <person name="Petit J.L."/>
            <person name="Porcel B.M."/>
            <person name="Poulsen N."/>
            <person name="Robison M."/>
            <person name="Rychlewski L."/>
            <person name="Rynearson T.A."/>
            <person name="Schmutz J."/>
            <person name="Shapiro H."/>
            <person name="Siaut M."/>
            <person name="Stanley M."/>
            <person name="Sussman M.R."/>
            <person name="Taylor A.R."/>
            <person name="Vardi A."/>
            <person name="von Dassow P."/>
            <person name="Vyverman W."/>
            <person name="Willis A."/>
            <person name="Wyrwicz L.S."/>
            <person name="Rokhsar D.S."/>
            <person name="Weissenbach J."/>
            <person name="Armbrust E.V."/>
            <person name="Green B.R."/>
            <person name="Van de Peer Y."/>
            <person name="Grigoriev I.V."/>
        </authorList>
    </citation>
    <scope>NUCLEOTIDE SEQUENCE [LARGE SCALE GENOMIC DNA]</scope>
    <source>
        <strain evidence="3 4">CCMP1335</strain>
    </source>
</reference>
<keyword evidence="1" id="KW-0472">Membrane</keyword>
<dbReference type="PANTHER" id="PTHR31650">
    <property type="entry name" value="O-ACYLTRANSFERASE (WSD1-LIKE) FAMILY PROTEIN"/>
    <property type="match status" value="1"/>
</dbReference>
<dbReference type="PaxDb" id="35128-Thaps2659"/>
<proteinExistence type="predicted"/>
<organism evidence="3 4">
    <name type="scientific">Thalassiosira pseudonana</name>
    <name type="common">Marine diatom</name>
    <name type="synonym">Cyclotella nana</name>
    <dbReference type="NCBI Taxonomy" id="35128"/>
    <lineage>
        <taxon>Eukaryota</taxon>
        <taxon>Sar</taxon>
        <taxon>Stramenopiles</taxon>
        <taxon>Ochrophyta</taxon>
        <taxon>Bacillariophyta</taxon>
        <taxon>Coscinodiscophyceae</taxon>
        <taxon>Thalassiosirophycidae</taxon>
        <taxon>Thalassiosirales</taxon>
        <taxon>Thalassiosiraceae</taxon>
        <taxon>Thalassiosira</taxon>
    </lineage>
</organism>
<dbReference type="GO" id="GO:0005886">
    <property type="term" value="C:plasma membrane"/>
    <property type="evidence" value="ECO:0000318"/>
    <property type="project" value="GO_Central"/>
</dbReference>
<dbReference type="HOGENOM" id="CLU_654703_0_0_1"/>